<dbReference type="CDD" id="cd10448">
    <property type="entry name" value="GIY-YIG_unchar_3"/>
    <property type="match status" value="1"/>
</dbReference>
<dbReference type="Pfam" id="PF01541">
    <property type="entry name" value="GIY-YIG"/>
    <property type="match status" value="1"/>
</dbReference>
<comment type="caution">
    <text evidence="3">The sequence shown here is derived from an EMBL/GenBank/DDBJ whole genome shotgun (WGS) entry which is preliminary data.</text>
</comment>
<dbReference type="Proteomes" id="UP001419910">
    <property type="component" value="Unassembled WGS sequence"/>
</dbReference>
<dbReference type="PANTHER" id="PTHR34477">
    <property type="entry name" value="UPF0213 PROTEIN YHBQ"/>
    <property type="match status" value="1"/>
</dbReference>
<dbReference type="PROSITE" id="PS50164">
    <property type="entry name" value="GIY_YIG"/>
    <property type="match status" value="1"/>
</dbReference>
<evidence type="ECO:0000313" key="3">
    <source>
        <dbReference type="EMBL" id="MEN2792128.1"/>
    </source>
</evidence>
<dbReference type="Gene3D" id="3.40.1440.10">
    <property type="entry name" value="GIY-YIG endonuclease"/>
    <property type="match status" value="1"/>
</dbReference>
<dbReference type="PANTHER" id="PTHR34477:SF5">
    <property type="entry name" value="BSL5627 PROTEIN"/>
    <property type="match status" value="1"/>
</dbReference>
<proteinExistence type="inferred from homology"/>
<sequence>MRGGYTYIVTNKPFGILYTGVTADLAARILAHREGRGSKFAARWDCMRLVLIEPHDTIEEAIVREKVLKSWNRVWKLRLIAETDPNWEDLWETING</sequence>
<evidence type="ECO:0000259" key="2">
    <source>
        <dbReference type="PROSITE" id="PS50164"/>
    </source>
</evidence>
<dbReference type="RefSeq" id="WP_343888152.1">
    <property type="nucleotide sequence ID" value="NZ_BAAAEH010000007.1"/>
</dbReference>
<comment type="similarity">
    <text evidence="1">Belongs to the UPF0213 family.</text>
</comment>
<keyword evidence="4" id="KW-1185">Reference proteome</keyword>
<organism evidence="3 4">
    <name type="scientific">Sphingomonas oligophenolica</name>
    <dbReference type="NCBI Taxonomy" id="301154"/>
    <lineage>
        <taxon>Bacteria</taxon>
        <taxon>Pseudomonadati</taxon>
        <taxon>Pseudomonadota</taxon>
        <taxon>Alphaproteobacteria</taxon>
        <taxon>Sphingomonadales</taxon>
        <taxon>Sphingomonadaceae</taxon>
        <taxon>Sphingomonas</taxon>
    </lineage>
</organism>
<feature type="domain" description="GIY-YIG" evidence="2">
    <location>
        <begin position="2"/>
        <end position="78"/>
    </location>
</feature>
<evidence type="ECO:0000313" key="4">
    <source>
        <dbReference type="Proteomes" id="UP001419910"/>
    </source>
</evidence>
<name>A0ABU9Y8I8_9SPHN</name>
<accession>A0ABU9Y8I8</accession>
<evidence type="ECO:0000256" key="1">
    <source>
        <dbReference type="ARBA" id="ARBA00007435"/>
    </source>
</evidence>
<gene>
    <name evidence="3" type="ORF">ABC974_21035</name>
</gene>
<dbReference type="InterPro" id="IPR050190">
    <property type="entry name" value="UPF0213_domain"/>
</dbReference>
<dbReference type="EMBL" id="JBDIME010000024">
    <property type="protein sequence ID" value="MEN2792128.1"/>
    <property type="molecule type" value="Genomic_DNA"/>
</dbReference>
<dbReference type="InterPro" id="IPR000305">
    <property type="entry name" value="GIY-YIG_endonuc"/>
</dbReference>
<reference evidence="3 4" key="1">
    <citation type="submission" date="2024-05" db="EMBL/GenBank/DDBJ databases">
        <authorList>
            <person name="Liu Q."/>
            <person name="Xin Y.-H."/>
        </authorList>
    </citation>
    <scope>NUCLEOTIDE SEQUENCE [LARGE SCALE GENOMIC DNA]</scope>
    <source>
        <strain evidence="3 4">CGMCC 1.10181</strain>
    </source>
</reference>
<dbReference type="SUPFAM" id="SSF82771">
    <property type="entry name" value="GIY-YIG endonuclease"/>
    <property type="match status" value="1"/>
</dbReference>
<protein>
    <submittedName>
        <fullName evidence="3">GIY-YIG nuclease family protein</fullName>
    </submittedName>
</protein>
<dbReference type="InterPro" id="IPR035901">
    <property type="entry name" value="GIY-YIG_endonuc_sf"/>
</dbReference>